<dbReference type="Proteomes" id="UP000626148">
    <property type="component" value="Unassembled WGS sequence"/>
</dbReference>
<keyword evidence="6" id="KW-0574">Periplasm</keyword>
<accession>A0A918K175</accession>
<keyword evidence="8" id="KW-1185">Reference proteome</keyword>
<dbReference type="PANTHER" id="PTHR30061:SF50">
    <property type="entry name" value="MALTOSE_MALTODEXTRIN-BINDING PERIPLASMIC PROTEIN"/>
    <property type="match status" value="1"/>
</dbReference>
<evidence type="ECO:0000256" key="1">
    <source>
        <dbReference type="ARBA" id="ARBA00008520"/>
    </source>
</evidence>
<dbReference type="Pfam" id="PF01547">
    <property type="entry name" value="SBP_bac_1"/>
    <property type="match status" value="1"/>
</dbReference>
<dbReference type="GO" id="GO:0015768">
    <property type="term" value="P:maltose transport"/>
    <property type="evidence" value="ECO:0007669"/>
    <property type="project" value="TreeGrafter"/>
</dbReference>
<evidence type="ECO:0000256" key="3">
    <source>
        <dbReference type="ARBA" id="ARBA00022597"/>
    </source>
</evidence>
<feature type="chain" id="PRO_5038158144" description="Maltodextrin-binding protein" evidence="6">
    <location>
        <begin position="25"/>
        <end position="416"/>
    </location>
</feature>
<sequence>MYMIRTLLATLCIPLISLSLPVHAFESGALEVWINNDKSYEGLQAVGNRFTRDTGIPVIVRTQDDWDSEDDPAARFTKFAATSKGPDVIFWAHDRFGSWINEGYLEPVDPPGEVRDAIHDFAWGAMTVGDRLYGYPVAMEAISLIYNPDLVANPPKTWDEVIALDRELRQDGKRAIVWDYTTPYFTWPLVTSAGGYSFRKVDQVYQLTDVGVDNRGAVQGLSTLNRLMDAGVIEADDNYGLMMDSFLAGETAMIINGPWAWNQISASGIDFELARFPAVNESAGHGRPFVGFLAGAINGYSPNTDMARKFLEEYVVVYDGVKALNDDRPLGAAANKQLMDELEANPRIAHTFAMAATGETMPDIPEMRRFWSSWEAHLQEMAMGEIPVQATLERIGERLRKLDEMKMWSRKHYLAN</sequence>
<dbReference type="RefSeq" id="WP_189606963.1">
    <property type="nucleotide sequence ID" value="NZ_BMXR01000001.1"/>
</dbReference>
<dbReference type="GO" id="GO:0042597">
    <property type="term" value="C:periplasmic space"/>
    <property type="evidence" value="ECO:0007669"/>
    <property type="project" value="UniProtKB-SubCell"/>
</dbReference>
<dbReference type="SUPFAM" id="SSF53850">
    <property type="entry name" value="Periplasmic binding protein-like II"/>
    <property type="match status" value="1"/>
</dbReference>
<comment type="function">
    <text evidence="6">Part of the ABC transporter complex MalEFGK involved in maltose/maltodextrin import. Binds maltose and higher maltodextrins.</text>
</comment>
<keyword evidence="2 6" id="KW-0813">Transport</keyword>
<dbReference type="GO" id="GO:1901982">
    <property type="term" value="F:maltose binding"/>
    <property type="evidence" value="ECO:0007669"/>
    <property type="project" value="TreeGrafter"/>
</dbReference>
<dbReference type="Gene3D" id="3.40.190.10">
    <property type="entry name" value="Periplasmic binding protein-like II"/>
    <property type="match status" value="2"/>
</dbReference>
<dbReference type="InterPro" id="IPR006061">
    <property type="entry name" value="SBP_1_CS"/>
</dbReference>
<dbReference type="NCBIfam" id="NF007011">
    <property type="entry name" value="PRK09474.1"/>
    <property type="match status" value="1"/>
</dbReference>
<gene>
    <name evidence="7" type="primary">malE</name>
    <name evidence="7" type="ORF">GCM10007392_05760</name>
</gene>
<comment type="similarity">
    <text evidence="1 6">Belongs to the bacterial solute-binding protein 1 family.</text>
</comment>
<dbReference type="GO" id="GO:0055052">
    <property type="term" value="C:ATP-binding cassette (ABC) transporter complex, substrate-binding subunit-containing"/>
    <property type="evidence" value="ECO:0007669"/>
    <property type="project" value="TreeGrafter"/>
</dbReference>
<evidence type="ECO:0000256" key="2">
    <source>
        <dbReference type="ARBA" id="ARBA00022448"/>
    </source>
</evidence>
<dbReference type="AlphaFoldDB" id="A0A918K175"/>
<comment type="caution">
    <text evidence="7">The sequence shown here is derived from an EMBL/GenBank/DDBJ whole genome shotgun (WGS) entry which is preliminary data.</text>
</comment>
<protein>
    <recommendedName>
        <fullName evidence="5 6">Maltodextrin-binding protein</fullName>
    </recommendedName>
</protein>
<dbReference type="InterPro" id="IPR006060">
    <property type="entry name" value="Maltose/Cyclodextrin-bd"/>
</dbReference>
<name>A0A918K175_9GAMM</name>
<comment type="subcellular location">
    <subcellularLocation>
        <location evidence="6">Periplasm</location>
    </subcellularLocation>
</comment>
<evidence type="ECO:0000313" key="7">
    <source>
        <dbReference type="EMBL" id="GGX41700.1"/>
    </source>
</evidence>
<proteinExistence type="inferred from homology"/>
<keyword evidence="4 6" id="KW-0732">Signal</keyword>
<evidence type="ECO:0000256" key="5">
    <source>
        <dbReference type="ARBA" id="ARBA00030303"/>
    </source>
</evidence>
<feature type="signal peptide" evidence="6">
    <location>
        <begin position="1"/>
        <end position="24"/>
    </location>
</feature>
<dbReference type="InterPro" id="IPR006059">
    <property type="entry name" value="SBP"/>
</dbReference>
<dbReference type="PROSITE" id="PS01037">
    <property type="entry name" value="SBP_BACTERIAL_1"/>
    <property type="match status" value="1"/>
</dbReference>
<evidence type="ECO:0000256" key="6">
    <source>
        <dbReference type="RuleBase" id="RU365005"/>
    </source>
</evidence>
<dbReference type="GO" id="GO:0015144">
    <property type="term" value="F:carbohydrate transmembrane transporter activity"/>
    <property type="evidence" value="ECO:0007669"/>
    <property type="project" value="InterPro"/>
</dbReference>
<reference evidence="7" key="2">
    <citation type="submission" date="2020-09" db="EMBL/GenBank/DDBJ databases">
        <authorList>
            <person name="Sun Q."/>
            <person name="Kim S."/>
        </authorList>
    </citation>
    <scope>NUCLEOTIDE SEQUENCE</scope>
    <source>
        <strain evidence="7">KCTC 22169</strain>
    </source>
</reference>
<dbReference type="GO" id="GO:0042956">
    <property type="term" value="P:maltodextrin transmembrane transport"/>
    <property type="evidence" value="ECO:0007669"/>
    <property type="project" value="TreeGrafter"/>
</dbReference>
<dbReference type="PANTHER" id="PTHR30061">
    <property type="entry name" value="MALTOSE-BINDING PERIPLASMIC PROTEIN"/>
    <property type="match status" value="1"/>
</dbReference>
<reference evidence="7" key="1">
    <citation type="journal article" date="2014" name="Int. J. Syst. Evol. Microbiol.">
        <title>Complete genome sequence of Corynebacterium casei LMG S-19264T (=DSM 44701T), isolated from a smear-ripened cheese.</title>
        <authorList>
            <consortium name="US DOE Joint Genome Institute (JGI-PGF)"/>
            <person name="Walter F."/>
            <person name="Albersmeier A."/>
            <person name="Kalinowski J."/>
            <person name="Ruckert C."/>
        </authorList>
    </citation>
    <scope>NUCLEOTIDE SEQUENCE</scope>
    <source>
        <strain evidence="7">KCTC 22169</strain>
    </source>
</reference>
<dbReference type="PRINTS" id="PR00181">
    <property type="entry name" value="MALTOSEBP"/>
</dbReference>
<keyword evidence="3 6" id="KW-0762">Sugar transport</keyword>
<dbReference type="EMBL" id="BMXR01000001">
    <property type="protein sequence ID" value="GGX41700.1"/>
    <property type="molecule type" value="Genomic_DNA"/>
</dbReference>
<evidence type="ECO:0000256" key="4">
    <source>
        <dbReference type="ARBA" id="ARBA00022729"/>
    </source>
</evidence>
<evidence type="ECO:0000313" key="8">
    <source>
        <dbReference type="Proteomes" id="UP000626148"/>
    </source>
</evidence>
<organism evidence="7 8">
    <name type="scientific">Saccharospirillum salsuginis</name>
    <dbReference type="NCBI Taxonomy" id="418750"/>
    <lineage>
        <taxon>Bacteria</taxon>
        <taxon>Pseudomonadati</taxon>
        <taxon>Pseudomonadota</taxon>
        <taxon>Gammaproteobacteria</taxon>
        <taxon>Oceanospirillales</taxon>
        <taxon>Saccharospirillaceae</taxon>
        <taxon>Saccharospirillum</taxon>
    </lineage>
</organism>